<feature type="transmembrane region" description="Helical" evidence="1">
    <location>
        <begin position="55"/>
        <end position="75"/>
    </location>
</feature>
<organism evidence="2">
    <name type="scientific">viral metagenome</name>
    <dbReference type="NCBI Taxonomy" id="1070528"/>
    <lineage>
        <taxon>unclassified sequences</taxon>
        <taxon>metagenomes</taxon>
        <taxon>organismal metagenomes</taxon>
    </lineage>
</organism>
<dbReference type="AlphaFoldDB" id="A0A6C0E6A6"/>
<evidence type="ECO:0000256" key="1">
    <source>
        <dbReference type="SAM" id="Phobius"/>
    </source>
</evidence>
<name>A0A6C0E6A6_9ZZZZ</name>
<feature type="transmembrane region" description="Helical" evidence="1">
    <location>
        <begin position="9"/>
        <end position="28"/>
    </location>
</feature>
<keyword evidence="1" id="KW-0812">Transmembrane</keyword>
<proteinExistence type="predicted"/>
<keyword evidence="1" id="KW-1133">Transmembrane helix</keyword>
<sequence length="81" mass="9485">MIRDLVRKNILNTSVLLFLVIFFGIQYMKPPFLYNLDGSIRQFGVGYKNKTILPVWLLSFILGILCYLGVNFYVIHPRIVF</sequence>
<keyword evidence="1" id="KW-0472">Membrane</keyword>
<evidence type="ECO:0000313" key="2">
    <source>
        <dbReference type="EMBL" id="QHT23983.1"/>
    </source>
</evidence>
<reference evidence="2" key="1">
    <citation type="journal article" date="2020" name="Nature">
        <title>Giant virus diversity and host interactions through global metagenomics.</title>
        <authorList>
            <person name="Schulz F."/>
            <person name="Roux S."/>
            <person name="Paez-Espino D."/>
            <person name="Jungbluth S."/>
            <person name="Walsh D.A."/>
            <person name="Denef V.J."/>
            <person name="McMahon K.D."/>
            <person name="Konstantinidis K.T."/>
            <person name="Eloe-Fadrosh E.A."/>
            <person name="Kyrpides N.C."/>
            <person name="Woyke T."/>
        </authorList>
    </citation>
    <scope>NUCLEOTIDE SEQUENCE</scope>
    <source>
        <strain evidence="2">GVMAG-M-3300023179-132</strain>
    </source>
</reference>
<dbReference type="EMBL" id="MN739736">
    <property type="protein sequence ID" value="QHT23983.1"/>
    <property type="molecule type" value="Genomic_DNA"/>
</dbReference>
<accession>A0A6C0E6A6</accession>
<protein>
    <submittedName>
        <fullName evidence="2">Uncharacterized protein</fullName>
    </submittedName>
</protein>